<dbReference type="InterPro" id="IPR027417">
    <property type="entry name" value="P-loop_NTPase"/>
</dbReference>
<evidence type="ECO:0000256" key="7">
    <source>
        <dbReference type="ARBA" id="ARBA00073639"/>
    </source>
</evidence>
<comment type="function">
    <text evidence="8">Increases the formation of ribosomal termination complexes and stimulates activities of RF-1 and RF-2. It binds guanine nucleotides and has strong preference for UGA stop codons. It may interact directly with the ribosome. The stimulation of RF-1 and RF-2 is significantly reduced by GTP and GDP, but not by GMP.</text>
</comment>
<dbReference type="Pfam" id="PF00009">
    <property type="entry name" value="GTP_EFTU"/>
    <property type="match status" value="1"/>
</dbReference>
<dbReference type="Pfam" id="PF22042">
    <property type="entry name" value="EF-G_D2"/>
    <property type="match status" value="1"/>
</dbReference>
<dbReference type="PROSITE" id="PS00301">
    <property type="entry name" value="G_TR_1"/>
    <property type="match status" value="1"/>
</dbReference>
<dbReference type="NCBIfam" id="TIGR00503">
    <property type="entry name" value="prfC"/>
    <property type="match status" value="1"/>
</dbReference>
<comment type="subcellular location">
    <subcellularLocation>
        <location evidence="1 8">Cytoplasm</location>
    </subcellularLocation>
</comment>
<sequence length="537" mass="60437">MTIDLAKEIQRRRTFAIISHPDAGKTTLTEKLLLYGGAIHLAGSVKARKAQRHAVSDWMEIEKQRGISVTSSVLQFDYNGYRINILDTPGHEDFSEDTYRTLMAVDSAVMLIDAAKGVEAQTKKLFKVCKQRGIPIFTFVNKLDRHGKSAFELMEEIEKVLGIQAYPMNWPIGIDGDYQGVYNRQLAQIELFQNDGSHGQWVMPSVVGSVDDPAFTEIIGKEIHQALCDDIALLDMAGEAFDIKRVLRGELTPMFFGSAMTNFGVRPFLEEFLRLAPPPAPRLSSLGPVEPDSELFSAFVFKIQANMNPAHRDRLAFIRICSGKFIRGMSVYHARSGKTLKLTQPQQFLAQDRSIIEEAYPGDIVGLFDPGVFSIGDTLVAEGHTLVFEDFPVFPPERFARVQAKDTMKRKQFVKGVTQLAQEGAVQVFRQLDAGFESFIIGAVGQLQFEVLQYRLKHEYGVELILQPLPYELARWLEAEDVDLKALRGMDRSMLVQDGRERPVALFANEWSLRFVEEHNPKVRFLPAPPDAPTSVR</sequence>
<feature type="binding site" evidence="8">
    <location>
        <begin position="19"/>
        <end position="26"/>
    </location>
    <ligand>
        <name>GTP</name>
        <dbReference type="ChEBI" id="CHEBI:37565"/>
    </ligand>
</feature>
<dbReference type="SUPFAM" id="SSF54980">
    <property type="entry name" value="EF-G C-terminal domain-like"/>
    <property type="match status" value="1"/>
</dbReference>
<dbReference type="GO" id="GO:0005829">
    <property type="term" value="C:cytosol"/>
    <property type="evidence" value="ECO:0007669"/>
    <property type="project" value="TreeGrafter"/>
</dbReference>
<gene>
    <name evidence="8" type="primary">prfC</name>
    <name evidence="10" type="ORF">SAMN05660235_01294</name>
</gene>
<dbReference type="SUPFAM" id="SSF50447">
    <property type="entry name" value="Translation proteins"/>
    <property type="match status" value="1"/>
</dbReference>
<keyword evidence="3 8" id="KW-0963">Cytoplasm</keyword>
<dbReference type="InterPro" id="IPR032090">
    <property type="entry name" value="RF3_C"/>
</dbReference>
<keyword evidence="4 8" id="KW-0547">Nucleotide-binding</keyword>
<dbReference type="GO" id="GO:0016150">
    <property type="term" value="F:translation release factor activity, codon nonspecific"/>
    <property type="evidence" value="ECO:0007669"/>
    <property type="project" value="TreeGrafter"/>
</dbReference>
<dbReference type="PROSITE" id="PS51722">
    <property type="entry name" value="G_TR_2"/>
    <property type="match status" value="1"/>
</dbReference>
<evidence type="ECO:0000256" key="6">
    <source>
        <dbReference type="ARBA" id="ARBA00023134"/>
    </source>
</evidence>
<dbReference type="OrthoDB" id="9804431at2"/>
<dbReference type="Gene3D" id="3.30.70.3280">
    <property type="entry name" value="Peptide chain release factor 3, domain III"/>
    <property type="match status" value="1"/>
</dbReference>
<evidence type="ECO:0000313" key="10">
    <source>
        <dbReference type="EMBL" id="SDF35710.1"/>
    </source>
</evidence>
<dbReference type="FunFam" id="3.30.70.3280:FF:000001">
    <property type="entry name" value="Peptide chain release factor 3"/>
    <property type="match status" value="1"/>
</dbReference>
<dbReference type="GO" id="GO:0006449">
    <property type="term" value="P:regulation of translational termination"/>
    <property type="evidence" value="ECO:0007669"/>
    <property type="project" value="UniProtKB-UniRule"/>
</dbReference>
<dbReference type="SUPFAM" id="SSF52540">
    <property type="entry name" value="P-loop containing nucleoside triphosphate hydrolases"/>
    <property type="match status" value="1"/>
</dbReference>
<accession>A0A1G7KFB4</accession>
<keyword evidence="6 8" id="KW-0342">GTP-binding</keyword>
<evidence type="ECO:0000256" key="1">
    <source>
        <dbReference type="ARBA" id="ARBA00004496"/>
    </source>
</evidence>
<comment type="similarity">
    <text evidence="2 8">Belongs to the TRAFAC class translation factor GTPase superfamily. Classic translation factor GTPase family. PrfC subfamily.</text>
</comment>
<reference evidence="11" key="1">
    <citation type="submission" date="2016-10" db="EMBL/GenBank/DDBJ databases">
        <authorList>
            <person name="Varghese N."/>
            <person name="Submissions S."/>
        </authorList>
    </citation>
    <scope>NUCLEOTIDE SEQUENCE [LARGE SCALE GENOMIC DNA]</scope>
    <source>
        <strain evidence="11">DSM 23256</strain>
    </source>
</reference>
<feature type="domain" description="Tr-type G" evidence="9">
    <location>
        <begin position="10"/>
        <end position="280"/>
    </location>
</feature>
<keyword evidence="11" id="KW-1185">Reference proteome</keyword>
<dbReference type="STRING" id="1123285.SAMN05660235_01294"/>
<keyword evidence="5 8" id="KW-0648">Protein biosynthesis</keyword>
<evidence type="ECO:0000256" key="2">
    <source>
        <dbReference type="ARBA" id="ARBA00009978"/>
    </source>
</evidence>
<evidence type="ECO:0000256" key="8">
    <source>
        <dbReference type="HAMAP-Rule" id="MF_00072"/>
    </source>
</evidence>
<dbReference type="InterPro" id="IPR038467">
    <property type="entry name" value="RF3_dom_3_sf"/>
</dbReference>
<dbReference type="GO" id="GO:0016149">
    <property type="term" value="F:translation release factor activity, codon specific"/>
    <property type="evidence" value="ECO:0007669"/>
    <property type="project" value="UniProtKB-UniRule"/>
</dbReference>
<organism evidence="10 11">
    <name type="scientific">Sporolituus thermophilus DSM 23256</name>
    <dbReference type="NCBI Taxonomy" id="1123285"/>
    <lineage>
        <taxon>Bacteria</taxon>
        <taxon>Bacillati</taxon>
        <taxon>Bacillota</taxon>
        <taxon>Negativicutes</taxon>
        <taxon>Selenomonadales</taxon>
        <taxon>Sporomusaceae</taxon>
        <taxon>Sporolituus</taxon>
    </lineage>
</organism>
<dbReference type="Proteomes" id="UP000243333">
    <property type="component" value="Unassembled WGS sequence"/>
</dbReference>
<evidence type="ECO:0000256" key="4">
    <source>
        <dbReference type="ARBA" id="ARBA00022741"/>
    </source>
</evidence>
<dbReference type="CDD" id="cd04169">
    <property type="entry name" value="RF3"/>
    <property type="match status" value="1"/>
</dbReference>
<dbReference type="NCBIfam" id="TIGR00231">
    <property type="entry name" value="small_GTP"/>
    <property type="match status" value="1"/>
</dbReference>
<dbReference type="HAMAP" id="MF_00072">
    <property type="entry name" value="Rel_fac_3"/>
    <property type="match status" value="1"/>
</dbReference>
<feature type="binding site" evidence="8">
    <location>
        <begin position="87"/>
        <end position="91"/>
    </location>
    <ligand>
        <name>GTP</name>
        <dbReference type="ChEBI" id="CHEBI:37565"/>
    </ligand>
</feature>
<evidence type="ECO:0000256" key="5">
    <source>
        <dbReference type="ARBA" id="ARBA00022917"/>
    </source>
</evidence>
<evidence type="ECO:0000313" key="11">
    <source>
        <dbReference type="Proteomes" id="UP000243333"/>
    </source>
</evidence>
<dbReference type="PANTHER" id="PTHR43556:SF2">
    <property type="entry name" value="PEPTIDE CHAIN RELEASE FACTOR RF3"/>
    <property type="match status" value="1"/>
</dbReference>
<dbReference type="InterPro" id="IPR031157">
    <property type="entry name" value="G_TR_CS"/>
</dbReference>
<dbReference type="InterPro" id="IPR005225">
    <property type="entry name" value="Small_GTP-bd"/>
</dbReference>
<evidence type="ECO:0000256" key="3">
    <source>
        <dbReference type="ARBA" id="ARBA00022490"/>
    </source>
</evidence>
<dbReference type="InterPro" id="IPR000795">
    <property type="entry name" value="T_Tr_GTP-bd_dom"/>
</dbReference>
<protein>
    <recommendedName>
        <fullName evidence="7 8">Peptide chain release factor 3</fullName>
        <shortName evidence="8">RF-3</shortName>
    </recommendedName>
</protein>
<evidence type="ECO:0000259" key="9">
    <source>
        <dbReference type="PROSITE" id="PS51722"/>
    </source>
</evidence>
<dbReference type="InterPro" id="IPR041732">
    <property type="entry name" value="RF3_GTP-bd"/>
</dbReference>
<dbReference type="Gene3D" id="3.40.50.300">
    <property type="entry name" value="P-loop containing nucleotide triphosphate hydrolases"/>
    <property type="match status" value="1"/>
</dbReference>
<name>A0A1G7KFB4_9FIRM</name>
<dbReference type="EMBL" id="FNBU01000008">
    <property type="protein sequence ID" value="SDF35710.1"/>
    <property type="molecule type" value="Genomic_DNA"/>
</dbReference>
<dbReference type="FunFam" id="3.40.50.300:FF:000542">
    <property type="entry name" value="Peptide chain release factor 3"/>
    <property type="match status" value="1"/>
</dbReference>
<dbReference type="InterPro" id="IPR004548">
    <property type="entry name" value="PrfC"/>
</dbReference>
<proteinExistence type="inferred from homology"/>
<dbReference type="PANTHER" id="PTHR43556">
    <property type="entry name" value="PEPTIDE CHAIN RELEASE FACTOR RF3"/>
    <property type="match status" value="1"/>
</dbReference>
<dbReference type="InterPro" id="IPR053905">
    <property type="entry name" value="EF-G-like_DII"/>
</dbReference>
<dbReference type="NCBIfam" id="NF001964">
    <property type="entry name" value="PRK00741.1"/>
    <property type="match status" value="1"/>
</dbReference>
<dbReference type="InterPro" id="IPR035647">
    <property type="entry name" value="EFG_III/V"/>
</dbReference>
<dbReference type="Gene3D" id="2.40.30.10">
    <property type="entry name" value="Translation factors"/>
    <property type="match status" value="1"/>
</dbReference>
<dbReference type="RefSeq" id="WP_093689218.1">
    <property type="nucleotide sequence ID" value="NZ_FNBU01000008.1"/>
</dbReference>
<dbReference type="GO" id="GO:0003924">
    <property type="term" value="F:GTPase activity"/>
    <property type="evidence" value="ECO:0007669"/>
    <property type="project" value="InterPro"/>
</dbReference>
<dbReference type="AlphaFoldDB" id="A0A1G7KFB4"/>
<feature type="binding site" evidence="8">
    <location>
        <begin position="141"/>
        <end position="144"/>
    </location>
    <ligand>
        <name>GTP</name>
        <dbReference type="ChEBI" id="CHEBI:37565"/>
    </ligand>
</feature>
<dbReference type="InterPro" id="IPR009000">
    <property type="entry name" value="Transl_B-barrel_sf"/>
</dbReference>
<dbReference type="GO" id="GO:0005525">
    <property type="term" value="F:GTP binding"/>
    <property type="evidence" value="ECO:0007669"/>
    <property type="project" value="UniProtKB-UniRule"/>
</dbReference>
<dbReference type="PRINTS" id="PR00315">
    <property type="entry name" value="ELONGATNFCT"/>
</dbReference>
<dbReference type="Pfam" id="PF16658">
    <property type="entry name" value="RF3_C"/>
    <property type="match status" value="1"/>
</dbReference>